<feature type="compositionally biased region" description="Basic and acidic residues" evidence="1">
    <location>
        <begin position="49"/>
        <end position="120"/>
    </location>
</feature>
<protein>
    <submittedName>
        <fullName evidence="2">Uncharacterized protein</fullName>
    </submittedName>
</protein>
<comment type="caution">
    <text evidence="2">The sequence shown here is derived from an EMBL/GenBank/DDBJ whole genome shotgun (WGS) entry which is preliminary data.</text>
</comment>
<keyword evidence="3" id="KW-1185">Reference proteome</keyword>
<name>A0A2I1HKY3_9GLOM</name>
<accession>A0A2I1HKY3</accession>
<dbReference type="VEuPathDB" id="FungiDB:RhiirFUN_017128"/>
<dbReference type="Proteomes" id="UP000234323">
    <property type="component" value="Unassembled WGS sequence"/>
</dbReference>
<evidence type="ECO:0000313" key="3">
    <source>
        <dbReference type="Proteomes" id="UP000234323"/>
    </source>
</evidence>
<proteinExistence type="predicted"/>
<evidence type="ECO:0000313" key="2">
    <source>
        <dbReference type="EMBL" id="PKY59537.1"/>
    </source>
</evidence>
<evidence type="ECO:0000256" key="1">
    <source>
        <dbReference type="SAM" id="MobiDB-lite"/>
    </source>
</evidence>
<organism evidence="2 3">
    <name type="scientific">Rhizophagus irregularis</name>
    <dbReference type="NCBI Taxonomy" id="588596"/>
    <lineage>
        <taxon>Eukaryota</taxon>
        <taxon>Fungi</taxon>
        <taxon>Fungi incertae sedis</taxon>
        <taxon>Mucoromycota</taxon>
        <taxon>Glomeromycotina</taxon>
        <taxon>Glomeromycetes</taxon>
        <taxon>Glomerales</taxon>
        <taxon>Glomeraceae</taxon>
        <taxon>Rhizophagus</taxon>
    </lineage>
</organism>
<dbReference type="EMBL" id="LLXI01003612">
    <property type="protein sequence ID" value="PKY59537.1"/>
    <property type="molecule type" value="Genomic_DNA"/>
</dbReference>
<sequence>MRNSRYSMQNSGEEFIRESPFQRRRRTIYNRKEPLYSGVARMKKKKERYNRERERERDVSGERYNRERERERDVSGECYNRERERERDVSGERYNRERERERDVSGERYNREQERERDVTHVSGGYGREKKRKRNESREIRNQEEITDLRSIVMELTDKIEELHRNRSRTRIPSASPNTSASIKKARNNLEPMNKDYKKFSGSVFVFISKFEKR</sequence>
<dbReference type="VEuPathDB" id="FungiDB:RhiirA1_456482"/>
<reference evidence="2 3" key="1">
    <citation type="submission" date="2015-10" db="EMBL/GenBank/DDBJ databases">
        <title>Genome analyses suggest a sexual origin of heterokaryosis in a supposedly ancient asexual fungus.</title>
        <authorList>
            <person name="Ropars J."/>
            <person name="Sedzielewska K."/>
            <person name="Noel J."/>
            <person name="Charron P."/>
            <person name="Farinelli L."/>
            <person name="Marton T."/>
            <person name="Kruger M."/>
            <person name="Pelin A."/>
            <person name="Brachmann A."/>
            <person name="Corradi N."/>
        </authorList>
    </citation>
    <scope>NUCLEOTIDE SEQUENCE [LARGE SCALE GENOMIC DNA]</scope>
    <source>
        <strain evidence="2 3">A4</strain>
    </source>
</reference>
<dbReference type="AlphaFoldDB" id="A0A2I1HKY3"/>
<gene>
    <name evidence="2" type="ORF">RhiirA4_430479</name>
</gene>
<feature type="region of interest" description="Disordered" evidence="1">
    <location>
        <begin position="1"/>
        <end position="139"/>
    </location>
</feature>
<feature type="compositionally biased region" description="Polar residues" evidence="1">
    <location>
        <begin position="1"/>
        <end position="12"/>
    </location>
</feature>